<name>A0A6V7QJL5_ANACO</name>
<dbReference type="PANTHER" id="PTHR10151">
    <property type="entry name" value="ECTONUCLEOTIDE PYROPHOSPHATASE/PHOSPHODIESTERASE"/>
    <property type="match status" value="1"/>
</dbReference>
<gene>
    <name evidence="2" type="ORF">CB5_LOCUS26342</name>
</gene>
<feature type="region of interest" description="Disordered" evidence="1">
    <location>
        <begin position="163"/>
        <end position="223"/>
    </location>
</feature>
<protein>
    <submittedName>
        <fullName evidence="2">Uncharacterized protein</fullName>
    </submittedName>
</protein>
<feature type="compositionally biased region" description="Low complexity" evidence="1">
    <location>
        <begin position="163"/>
        <end position="196"/>
    </location>
</feature>
<feature type="compositionally biased region" description="Pro residues" evidence="1">
    <location>
        <begin position="85"/>
        <end position="94"/>
    </location>
</feature>
<sequence>MATFSFSVSSTSPPPPSSSLPLKDDPSNPTTALLRPTSSSSSPCSSSSPELPPPLSSASSSSPLRLHRRRRGLRLPLLPLRHAPPAHPPPPPPQRTLARPLAKLPARRDPRLLRRVPLRVPAQGPNPNLHRLIANGTEADAGLIPVYPTLTFPNHYSIVTGSTPPTTASSTTASSTPSPASSSPWPATSRIGGSARRSGRPPPTRASAPPPSSGPDPRCTKAPGIAPLAIANTMMAPSPSSSASTPCWATSISRPMRSPCLSPSTLRTRITRATKLAPTIPRSPPRSPGLIKCWPVDRRAREKRGL</sequence>
<dbReference type="AlphaFoldDB" id="A0A6V7QJL5"/>
<feature type="compositionally biased region" description="Low complexity" evidence="1">
    <location>
        <begin position="74"/>
        <end position="83"/>
    </location>
</feature>
<feature type="compositionally biased region" description="Low complexity" evidence="1">
    <location>
        <begin position="1"/>
        <end position="11"/>
    </location>
</feature>
<feature type="compositionally biased region" description="Low complexity" evidence="1">
    <location>
        <begin position="95"/>
        <end position="104"/>
    </location>
</feature>
<proteinExistence type="predicted"/>
<dbReference type="SUPFAM" id="SSF53649">
    <property type="entry name" value="Alkaline phosphatase-like"/>
    <property type="match status" value="1"/>
</dbReference>
<reference evidence="2" key="1">
    <citation type="submission" date="2020-07" db="EMBL/GenBank/DDBJ databases">
        <authorList>
            <person name="Lin J."/>
        </authorList>
    </citation>
    <scope>NUCLEOTIDE SEQUENCE</scope>
</reference>
<dbReference type="InterPro" id="IPR017850">
    <property type="entry name" value="Alkaline_phosphatase_core_sf"/>
</dbReference>
<feature type="compositionally biased region" description="Low complexity" evidence="1">
    <location>
        <begin position="27"/>
        <end position="49"/>
    </location>
</feature>
<dbReference type="GO" id="GO:0005773">
    <property type="term" value="C:vacuole"/>
    <property type="evidence" value="ECO:0007669"/>
    <property type="project" value="TreeGrafter"/>
</dbReference>
<dbReference type="GO" id="GO:0016787">
    <property type="term" value="F:hydrolase activity"/>
    <property type="evidence" value="ECO:0007669"/>
    <property type="project" value="UniProtKB-ARBA"/>
</dbReference>
<evidence type="ECO:0000313" key="2">
    <source>
        <dbReference type="EMBL" id="CAD1843131.1"/>
    </source>
</evidence>
<feature type="region of interest" description="Disordered" evidence="1">
    <location>
        <begin position="1"/>
        <end position="110"/>
    </location>
</feature>
<accession>A0A6V7QJL5</accession>
<feature type="compositionally biased region" description="Basic and acidic residues" evidence="1">
    <location>
        <begin position="295"/>
        <end position="306"/>
    </location>
</feature>
<dbReference type="Gene3D" id="3.40.720.10">
    <property type="entry name" value="Alkaline Phosphatase, subunit A"/>
    <property type="match status" value="1"/>
</dbReference>
<feature type="region of interest" description="Disordered" evidence="1">
    <location>
        <begin position="278"/>
        <end position="306"/>
    </location>
</feature>
<dbReference type="EMBL" id="LR862136">
    <property type="protein sequence ID" value="CAD1843131.1"/>
    <property type="molecule type" value="Genomic_DNA"/>
</dbReference>
<dbReference type="PANTHER" id="PTHR10151:SF120">
    <property type="entry name" value="BIS(5'-ADENOSYL)-TRIPHOSPHATASE"/>
    <property type="match status" value="1"/>
</dbReference>
<dbReference type="InterPro" id="IPR002591">
    <property type="entry name" value="Phosphodiest/P_Trfase"/>
</dbReference>
<organism evidence="2">
    <name type="scientific">Ananas comosus var. bracteatus</name>
    <name type="common">red pineapple</name>
    <dbReference type="NCBI Taxonomy" id="296719"/>
    <lineage>
        <taxon>Eukaryota</taxon>
        <taxon>Viridiplantae</taxon>
        <taxon>Streptophyta</taxon>
        <taxon>Embryophyta</taxon>
        <taxon>Tracheophyta</taxon>
        <taxon>Spermatophyta</taxon>
        <taxon>Magnoliopsida</taxon>
        <taxon>Liliopsida</taxon>
        <taxon>Poales</taxon>
        <taxon>Bromeliaceae</taxon>
        <taxon>Bromelioideae</taxon>
        <taxon>Ananas</taxon>
    </lineage>
</organism>
<dbReference type="Pfam" id="PF01663">
    <property type="entry name" value="Phosphodiest"/>
    <property type="match status" value="1"/>
</dbReference>
<feature type="compositionally biased region" description="Pro residues" evidence="1">
    <location>
        <begin position="200"/>
        <end position="214"/>
    </location>
</feature>
<evidence type="ECO:0000256" key="1">
    <source>
        <dbReference type="SAM" id="MobiDB-lite"/>
    </source>
</evidence>